<dbReference type="Proteomes" id="UP000007264">
    <property type="component" value="Unassembled WGS sequence"/>
</dbReference>
<dbReference type="GeneID" id="17040282"/>
<dbReference type="EMBL" id="AGSI01000010">
    <property type="protein sequence ID" value="EIE22296.1"/>
    <property type="molecule type" value="Genomic_DNA"/>
</dbReference>
<dbReference type="OrthoDB" id="10503993at2759"/>
<dbReference type="GO" id="GO:0055105">
    <property type="term" value="F:ubiquitin-protein transferase inhibitor activity"/>
    <property type="evidence" value="ECO:0007669"/>
    <property type="project" value="TreeGrafter"/>
</dbReference>
<reference evidence="1 2" key="1">
    <citation type="journal article" date="2012" name="Genome Biol.">
        <title>The genome of the polar eukaryotic microalga coccomyxa subellipsoidea reveals traits of cold adaptation.</title>
        <authorList>
            <person name="Blanc G."/>
            <person name="Agarkova I."/>
            <person name="Grimwood J."/>
            <person name="Kuo A."/>
            <person name="Brueggeman A."/>
            <person name="Dunigan D."/>
            <person name="Gurnon J."/>
            <person name="Ladunga I."/>
            <person name="Lindquist E."/>
            <person name="Lucas S."/>
            <person name="Pangilinan J."/>
            <person name="Proschold T."/>
            <person name="Salamov A."/>
            <person name="Schmutz J."/>
            <person name="Weeks D."/>
            <person name="Yamada T."/>
            <person name="Claverie J.M."/>
            <person name="Grigoriev I."/>
            <person name="Van Etten J."/>
            <person name="Lomsadze A."/>
            <person name="Borodovsky M."/>
        </authorList>
    </citation>
    <scope>NUCLEOTIDE SEQUENCE [LARGE SCALE GENOMIC DNA]</scope>
    <source>
        <strain evidence="1 2">C-169</strain>
    </source>
</reference>
<name>I0YV77_COCSC</name>
<proteinExistence type="predicted"/>
<dbReference type="PANTHER" id="PTHR15430:SF1">
    <property type="entry name" value="GLOMULIN"/>
    <property type="match status" value="1"/>
</dbReference>
<dbReference type="RefSeq" id="XP_005646840.1">
    <property type="nucleotide sequence ID" value="XM_005646783.1"/>
</dbReference>
<comment type="caution">
    <text evidence="1">The sequence shown here is derived from an EMBL/GenBank/DDBJ whole genome shotgun (WGS) entry which is preliminary data.</text>
</comment>
<dbReference type="GO" id="GO:0005737">
    <property type="term" value="C:cytoplasm"/>
    <property type="evidence" value="ECO:0007669"/>
    <property type="project" value="TreeGrafter"/>
</dbReference>
<dbReference type="KEGG" id="csl:COCSUDRAFT_66551"/>
<keyword evidence="2" id="KW-1185">Reference proteome</keyword>
<evidence type="ECO:0000313" key="2">
    <source>
        <dbReference type="Proteomes" id="UP000007264"/>
    </source>
</evidence>
<dbReference type="AlphaFoldDB" id="I0YV77"/>
<dbReference type="InterPro" id="IPR019516">
    <property type="entry name" value="Glomulin/ALF4"/>
</dbReference>
<evidence type="ECO:0000313" key="1">
    <source>
        <dbReference type="EMBL" id="EIE22296.1"/>
    </source>
</evidence>
<accession>I0YV77</accession>
<protein>
    <submittedName>
        <fullName evidence="1">Uncharacterized protein</fullName>
    </submittedName>
</protein>
<sequence>MDAARSGNSKNCEALLDFVISCFDSPEGFTVMDSILFEVFSPLLNCSHVSQTCHESFQRLAGIITERCTAREVIVLLLAALDDRPRDEEHDWQRSDAMLMGALVDALGGLQRSQCQMLEDCLVLVLKLARRAHSDAVPAPSEAPISIPADAFALSTLASHQRRAIFGDTAPAAEPAAAALRVLEAAAAALRELSSEGNQDNVGSENEAETSALWEAEEVALGEHLLTHAALSEALAMKGLQIAAAAACRAGTASAGFGGGVRQLLQALTTTMAGNPLQPVRNAAHYSADAVLSALTVTARLAAAETLFEEGHPGVSALVINRVAHDAQALWPKPDEDAPSLEMQQGWRELEPALLPLIRGWLEPHGSHGWHEPSGLMRNAEPISAALNLYMLLLLRASNSGCMPGIMEKGALKGVMEDCLKPLRVAGLQTVGSLKGAEDAGSSGNTDAMLAIERVLLVLTWIMGTVEKKLAR</sequence>
<gene>
    <name evidence="1" type="ORF">COCSUDRAFT_66551</name>
</gene>
<organism evidence="1 2">
    <name type="scientific">Coccomyxa subellipsoidea (strain C-169)</name>
    <name type="common">Green microalga</name>
    <dbReference type="NCBI Taxonomy" id="574566"/>
    <lineage>
        <taxon>Eukaryota</taxon>
        <taxon>Viridiplantae</taxon>
        <taxon>Chlorophyta</taxon>
        <taxon>core chlorophytes</taxon>
        <taxon>Trebouxiophyceae</taxon>
        <taxon>Trebouxiophyceae incertae sedis</taxon>
        <taxon>Coccomyxaceae</taxon>
        <taxon>Coccomyxa</taxon>
        <taxon>Coccomyxa subellipsoidea</taxon>
    </lineage>
</organism>
<dbReference type="PANTHER" id="PTHR15430">
    <property type="entry name" value="GLOMULIN"/>
    <property type="match status" value="1"/>
</dbReference>